<dbReference type="InterPro" id="IPR037038">
    <property type="entry name" value="HepT-like_sf"/>
</dbReference>
<dbReference type="GO" id="GO:0000166">
    <property type="term" value="F:nucleotide binding"/>
    <property type="evidence" value="ECO:0007669"/>
    <property type="project" value="UniProtKB-KW"/>
</dbReference>
<protein>
    <submittedName>
        <fullName evidence="7">DUF86 domain-containing protein</fullName>
    </submittedName>
</protein>
<evidence type="ECO:0000256" key="5">
    <source>
        <dbReference type="ARBA" id="ARBA00022801"/>
    </source>
</evidence>
<dbReference type="Proteomes" id="UP000509594">
    <property type="component" value="Chromosome"/>
</dbReference>
<dbReference type="InterPro" id="IPR051813">
    <property type="entry name" value="HepT_RNase_toxin"/>
</dbReference>
<keyword evidence="8" id="KW-1185">Reference proteome</keyword>
<evidence type="ECO:0000313" key="8">
    <source>
        <dbReference type="Proteomes" id="UP000509594"/>
    </source>
</evidence>
<evidence type="ECO:0000256" key="4">
    <source>
        <dbReference type="ARBA" id="ARBA00022741"/>
    </source>
</evidence>
<keyword evidence="5" id="KW-0378">Hydrolase</keyword>
<reference evidence="7 8" key="1">
    <citation type="submission" date="2020-06" db="EMBL/GenBank/DDBJ databases">
        <title>Methanolobus halotolerans sp. nov., isolated from a saline lake Tus in Siberia.</title>
        <authorList>
            <person name="Shen Y."/>
            <person name="Chen S.-C."/>
            <person name="Lai M.-C."/>
            <person name="Huang H.-H."/>
            <person name="Chiu H.-H."/>
            <person name="Tang S.-L."/>
            <person name="Rogozin D.Y."/>
            <person name="Degermendzhy A.G."/>
        </authorList>
    </citation>
    <scope>NUCLEOTIDE SEQUENCE [LARGE SCALE GENOMIC DNA]</scope>
    <source>
        <strain evidence="7 8">DSM 21339</strain>
    </source>
</reference>
<comment type="similarity">
    <text evidence="6">Belongs to the HepT RNase toxin family.</text>
</comment>
<evidence type="ECO:0000313" key="7">
    <source>
        <dbReference type="EMBL" id="QLC48908.1"/>
    </source>
</evidence>
<evidence type="ECO:0000256" key="3">
    <source>
        <dbReference type="ARBA" id="ARBA00022722"/>
    </source>
</evidence>
<evidence type="ECO:0000256" key="1">
    <source>
        <dbReference type="ARBA" id="ARBA00022553"/>
    </source>
</evidence>
<dbReference type="GO" id="GO:0110001">
    <property type="term" value="C:toxin-antitoxin complex"/>
    <property type="evidence" value="ECO:0007669"/>
    <property type="project" value="InterPro"/>
</dbReference>
<proteinExistence type="inferred from homology"/>
<dbReference type="Gene3D" id="1.20.120.580">
    <property type="entry name" value="bsu32300-like"/>
    <property type="match status" value="1"/>
</dbReference>
<dbReference type="GO" id="GO:0016787">
    <property type="term" value="F:hydrolase activity"/>
    <property type="evidence" value="ECO:0007669"/>
    <property type="project" value="UniProtKB-KW"/>
</dbReference>
<dbReference type="InterPro" id="IPR008201">
    <property type="entry name" value="HepT-like"/>
</dbReference>
<evidence type="ECO:0000256" key="6">
    <source>
        <dbReference type="ARBA" id="ARBA00024207"/>
    </source>
</evidence>
<dbReference type="GeneID" id="55820162"/>
<dbReference type="KEGG" id="mzi:HWN40_00765"/>
<organism evidence="7 8">
    <name type="scientific">Methanolobus zinderi</name>
    <dbReference type="NCBI Taxonomy" id="536044"/>
    <lineage>
        <taxon>Archaea</taxon>
        <taxon>Methanobacteriati</taxon>
        <taxon>Methanobacteriota</taxon>
        <taxon>Stenosarchaea group</taxon>
        <taxon>Methanomicrobia</taxon>
        <taxon>Methanosarcinales</taxon>
        <taxon>Methanosarcinaceae</taxon>
        <taxon>Methanolobus</taxon>
    </lineage>
</organism>
<dbReference type="PANTHER" id="PTHR34139">
    <property type="entry name" value="UPF0331 PROTEIN MJ0127"/>
    <property type="match status" value="1"/>
</dbReference>
<dbReference type="Pfam" id="PF01934">
    <property type="entry name" value="HepT-like"/>
    <property type="match status" value="1"/>
</dbReference>
<keyword evidence="3" id="KW-0540">Nuclease</keyword>
<keyword evidence="2" id="KW-1277">Toxin-antitoxin system</keyword>
<sequence length="115" mass="13513">MPRDYLVFFEDMLIAINKIKRYSANLSFEEFSKDEMRIDAVVRNLEIVGEAAGNIPSDIREKYPSVQWKKIVGLRNILIHEYFGIDMDILWGIIQNNLDELKDNIEIALQENRTH</sequence>
<dbReference type="PANTHER" id="PTHR34139:SF1">
    <property type="entry name" value="RNASE MJ1380-RELATED"/>
    <property type="match status" value="1"/>
</dbReference>
<name>A0A7D5I2Y2_9EURY</name>
<accession>A0A7D5I2Y2</accession>
<keyword evidence="1" id="KW-0597">Phosphoprotein</keyword>
<dbReference type="GO" id="GO:0004540">
    <property type="term" value="F:RNA nuclease activity"/>
    <property type="evidence" value="ECO:0007669"/>
    <property type="project" value="InterPro"/>
</dbReference>
<dbReference type="EMBL" id="CP058215">
    <property type="protein sequence ID" value="QLC48908.1"/>
    <property type="molecule type" value="Genomic_DNA"/>
</dbReference>
<keyword evidence="4" id="KW-0547">Nucleotide-binding</keyword>
<dbReference type="AlphaFoldDB" id="A0A7D5I2Y2"/>
<evidence type="ECO:0000256" key="2">
    <source>
        <dbReference type="ARBA" id="ARBA00022649"/>
    </source>
</evidence>
<dbReference type="RefSeq" id="WP_176963971.1">
    <property type="nucleotide sequence ID" value="NZ_CP058215.1"/>
</dbReference>
<gene>
    <name evidence="7" type="ORF">HWN40_00765</name>
</gene>